<comment type="caution">
    <text evidence="1">The sequence shown here is derived from an EMBL/GenBank/DDBJ whole genome shotgun (WGS) entry which is preliminary data.</text>
</comment>
<reference evidence="1 2" key="1">
    <citation type="journal article" date="2019" name="Philos. Trans. R. Soc. Lond., B, Biol. Sci.">
        <title>Ant behaviour and brain gene expression of defending hosts depend on the ecological success of the intruding social parasite.</title>
        <authorList>
            <person name="Kaur R."/>
            <person name="Stoldt M."/>
            <person name="Jongepier E."/>
            <person name="Feldmeyer B."/>
            <person name="Menzel F."/>
            <person name="Bornberg-Bauer E."/>
            <person name="Foitzik S."/>
        </authorList>
    </citation>
    <scope>NUCLEOTIDE SEQUENCE [LARGE SCALE GENOMIC DNA]</scope>
    <source>
        <tissue evidence="1">Whole body</tissue>
    </source>
</reference>
<keyword evidence="2" id="KW-1185">Reference proteome</keyword>
<sequence>MAGYKQCLYLHRQFLRKSYVPKRRNESSLRRNNHGSREALVIFNNFAIAGSFLSRTSVLRDGYNGTEKKTQQVVELFRRIETFAGKVRNL</sequence>
<evidence type="ECO:0000313" key="2">
    <source>
        <dbReference type="Proteomes" id="UP000310200"/>
    </source>
</evidence>
<accession>A0A4S2L2U8</accession>
<dbReference type="AlphaFoldDB" id="A0A4S2L2U8"/>
<gene>
    <name evidence="1" type="ORF">DBV15_10331</name>
</gene>
<protein>
    <submittedName>
        <fullName evidence="1">Uncharacterized protein</fullName>
    </submittedName>
</protein>
<evidence type="ECO:0000313" key="1">
    <source>
        <dbReference type="EMBL" id="TGZ57212.1"/>
    </source>
</evidence>
<organism evidence="1 2">
    <name type="scientific">Temnothorax longispinosus</name>
    <dbReference type="NCBI Taxonomy" id="300112"/>
    <lineage>
        <taxon>Eukaryota</taxon>
        <taxon>Metazoa</taxon>
        <taxon>Ecdysozoa</taxon>
        <taxon>Arthropoda</taxon>
        <taxon>Hexapoda</taxon>
        <taxon>Insecta</taxon>
        <taxon>Pterygota</taxon>
        <taxon>Neoptera</taxon>
        <taxon>Endopterygota</taxon>
        <taxon>Hymenoptera</taxon>
        <taxon>Apocrita</taxon>
        <taxon>Aculeata</taxon>
        <taxon>Formicoidea</taxon>
        <taxon>Formicidae</taxon>
        <taxon>Myrmicinae</taxon>
        <taxon>Temnothorax</taxon>
    </lineage>
</organism>
<dbReference type="Proteomes" id="UP000310200">
    <property type="component" value="Unassembled WGS sequence"/>
</dbReference>
<dbReference type="EMBL" id="QBLH01000185">
    <property type="protein sequence ID" value="TGZ57212.1"/>
    <property type="molecule type" value="Genomic_DNA"/>
</dbReference>
<name>A0A4S2L2U8_9HYME</name>
<proteinExistence type="predicted"/>